<name>A0A2U1KWK0_ARTAN</name>
<protein>
    <submittedName>
        <fullName evidence="1">Uncharacterized protein</fullName>
    </submittedName>
</protein>
<evidence type="ECO:0000313" key="2">
    <source>
        <dbReference type="Proteomes" id="UP000245207"/>
    </source>
</evidence>
<dbReference type="OrthoDB" id="749576at2759"/>
<keyword evidence="2" id="KW-1185">Reference proteome</keyword>
<proteinExistence type="predicted"/>
<evidence type="ECO:0000313" key="1">
    <source>
        <dbReference type="EMBL" id="PWA41100.1"/>
    </source>
</evidence>
<dbReference type="PANTHER" id="PTHR35304:SF1">
    <property type="entry name" value="OS05G0120300 PROTEIN"/>
    <property type="match status" value="1"/>
</dbReference>
<gene>
    <name evidence="1" type="ORF">CTI12_AA556600</name>
</gene>
<dbReference type="PANTHER" id="PTHR35304">
    <property type="entry name" value="OS05G0120300 PROTEIN-RELATED"/>
    <property type="match status" value="1"/>
</dbReference>
<dbReference type="STRING" id="35608.A0A2U1KWK0"/>
<sequence length="125" mass="14743">MSYNPKSNYVDDARIPLRATYHNVNKYPQRDFYMKPRVVDSVSCRQMFLRSYTFSKKETVLKRTKKCLKRAKKKVVARRWRKRQCAVVLRRVKTASWTAVSAVFRSGSTQTRLVGQNVKPVRQLV</sequence>
<comment type="caution">
    <text evidence="1">The sequence shown here is derived from an EMBL/GenBank/DDBJ whole genome shotgun (WGS) entry which is preliminary data.</text>
</comment>
<reference evidence="1 2" key="1">
    <citation type="journal article" date="2018" name="Mol. Plant">
        <title>The genome of Artemisia annua provides insight into the evolution of Asteraceae family and artemisinin biosynthesis.</title>
        <authorList>
            <person name="Shen Q."/>
            <person name="Zhang L."/>
            <person name="Liao Z."/>
            <person name="Wang S."/>
            <person name="Yan T."/>
            <person name="Shi P."/>
            <person name="Liu M."/>
            <person name="Fu X."/>
            <person name="Pan Q."/>
            <person name="Wang Y."/>
            <person name="Lv Z."/>
            <person name="Lu X."/>
            <person name="Zhang F."/>
            <person name="Jiang W."/>
            <person name="Ma Y."/>
            <person name="Chen M."/>
            <person name="Hao X."/>
            <person name="Li L."/>
            <person name="Tang Y."/>
            <person name="Lv G."/>
            <person name="Zhou Y."/>
            <person name="Sun X."/>
            <person name="Brodelius P.E."/>
            <person name="Rose J.K.C."/>
            <person name="Tang K."/>
        </authorList>
    </citation>
    <scope>NUCLEOTIDE SEQUENCE [LARGE SCALE GENOMIC DNA]</scope>
    <source>
        <strain evidence="2">cv. Huhao1</strain>
        <tissue evidence="1">Leaf</tissue>
    </source>
</reference>
<dbReference type="EMBL" id="PKPP01013314">
    <property type="protein sequence ID" value="PWA41100.1"/>
    <property type="molecule type" value="Genomic_DNA"/>
</dbReference>
<dbReference type="AlphaFoldDB" id="A0A2U1KWK0"/>
<dbReference type="Proteomes" id="UP000245207">
    <property type="component" value="Unassembled WGS sequence"/>
</dbReference>
<organism evidence="1 2">
    <name type="scientific">Artemisia annua</name>
    <name type="common">Sweet wormwood</name>
    <dbReference type="NCBI Taxonomy" id="35608"/>
    <lineage>
        <taxon>Eukaryota</taxon>
        <taxon>Viridiplantae</taxon>
        <taxon>Streptophyta</taxon>
        <taxon>Embryophyta</taxon>
        <taxon>Tracheophyta</taxon>
        <taxon>Spermatophyta</taxon>
        <taxon>Magnoliopsida</taxon>
        <taxon>eudicotyledons</taxon>
        <taxon>Gunneridae</taxon>
        <taxon>Pentapetalae</taxon>
        <taxon>asterids</taxon>
        <taxon>campanulids</taxon>
        <taxon>Asterales</taxon>
        <taxon>Asteraceae</taxon>
        <taxon>Asteroideae</taxon>
        <taxon>Anthemideae</taxon>
        <taxon>Artemisiinae</taxon>
        <taxon>Artemisia</taxon>
    </lineage>
</organism>
<accession>A0A2U1KWK0</accession>